<dbReference type="EMBL" id="JAHXDN010000004">
    <property type="protein sequence ID" value="MBW4709291.1"/>
    <property type="molecule type" value="Genomic_DNA"/>
</dbReference>
<evidence type="ECO:0000313" key="3">
    <source>
        <dbReference type="Proteomes" id="UP001138661"/>
    </source>
</evidence>
<accession>A0A9X1JZE6</accession>
<dbReference type="Proteomes" id="UP001138661">
    <property type="component" value="Unassembled WGS sequence"/>
</dbReference>
<sequence length="47" mass="5029">MLFRPIRTLIVIVIAFMAGLLFERSRISDSCATAGGTMLAGLCRGAQ</sequence>
<reference evidence="2" key="1">
    <citation type="submission" date="2021-07" db="EMBL/GenBank/DDBJ databases">
        <title>Roseobacter insulae sp. nov., isolated from a tidal flat.</title>
        <authorList>
            <person name="Park S."/>
            <person name="Yoon J.-H."/>
        </authorList>
    </citation>
    <scope>NUCLEOTIDE SEQUENCE</scope>
    <source>
        <strain evidence="2">YSTF-M11</strain>
    </source>
</reference>
<dbReference type="AlphaFoldDB" id="A0A9X1JZE6"/>
<keyword evidence="3" id="KW-1185">Reference proteome</keyword>
<comment type="caution">
    <text evidence="2">The sequence shown here is derived from an EMBL/GenBank/DDBJ whole genome shotgun (WGS) entry which is preliminary data.</text>
</comment>
<organism evidence="2 3">
    <name type="scientific">Roseobacter insulae</name>
    <dbReference type="NCBI Taxonomy" id="2859783"/>
    <lineage>
        <taxon>Bacteria</taxon>
        <taxon>Pseudomonadati</taxon>
        <taxon>Pseudomonadota</taxon>
        <taxon>Alphaproteobacteria</taxon>
        <taxon>Rhodobacterales</taxon>
        <taxon>Roseobacteraceae</taxon>
        <taxon>Roseobacter</taxon>
    </lineage>
</organism>
<proteinExistence type="predicted"/>
<dbReference type="RefSeq" id="WP_219505115.1">
    <property type="nucleotide sequence ID" value="NZ_JAHXDN010000004.1"/>
</dbReference>
<evidence type="ECO:0000256" key="1">
    <source>
        <dbReference type="SAM" id="Phobius"/>
    </source>
</evidence>
<feature type="transmembrane region" description="Helical" evidence="1">
    <location>
        <begin position="6"/>
        <end position="22"/>
    </location>
</feature>
<name>A0A9X1JZE6_9RHOB</name>
<gene>
    <name evidence="2" type="ORF">KX928_15980</name>
</gene>
<evidence type="ECO:0000313" key="2">
    <source>
        <dbReference type="EMBL" id="MBW4709291.1"/>
    </source>
</evidence>
<keyword evidence="1" id="KW-0472">Membrane</keyword>
<keyword evidence="1" id="KW-1133">Transmembrane helix</keyword>
<protein>
    <submittedName>
        <fullName evidence="2">Uncharacterized protein</fullName>
    </submittedName>
</protein>
<keyword evidence="1" id="KW-0812">Transmembrane</keyword>